<proteinExistence type="predicted"/>
<sequence length="79" mass="9072">MFFCRLIRVKKPLQAPYEGHSLVLQRTPKYFLLSIKNKQVNISVDRLKPAYVLQPNELLSITSKNDHTSVPSEQTSMPS</sequence>
<reference evidence="1 2" key="1">
    <citation type="submission" date="2013-11" db="EMBL/GenBank/DDBJ databases">
        <title>Genome sequencing of Stegodyphus mimosarum.</title>
        <authorList>
            <person name="Bechsgaard J."/>
        </authorList>
    </citation>
    <scope>NUCLEOTIDE SEQUENCE [LARGE SCALE GENOMIC DNA]</scope>
</reference>
<gene>
    <name evidence="1" type="ORF">X975_01021</name>
</gene>
<dbReference type="EMBL" id="KK113661">
    <property type="protein sequence ID" value="KFM60729.1"/>
    <property type="molecule type" value="Genomic_DNA"/>
</dbReference>
<protein>
    <submittedName>
        <fullName evidence="1">Uncharacterized protein</fullName>
    </submittedName>
</protein>
<dbReference type="AlphaFoldDB" id="A0A087T6J0"/>
<feature type="non-terminal residue" evidence="1">
    <location>
        <position position="79"/>
    </location>
</feature>
<organism evidence="1 2">
    <name type="scientific">Stegodyphus mimosarum</name>
    <name type="common">African social velvet spider</name>
    <dbReference type="NCBI Taxonomy" id="407821"/>
    <lineage>
        <taxon>Eukaryota</taxon>
        <taxon>Metazoa</taxon>
        <taxon>Ecdysozoa</taxon>
        <taxon>Arthropoda</taxon>
        <taxon>Chelicerata</taxon>
        <taxon>Arachnida</taxon>
        <taxon>Araneae</taxon>
        <taxon>Araneomorphae</taxon>
        <taxon>Entelegynae</taxon>
        <taxon>Eresoidea</taxon>
        <taxon>Eresidae</taxon>
        <taxon>Stegodyphus</taxon>
    </lineage>
</organism>
<evidence type="ECO:0000313" key="2">
    <source>
        <dbReference type="Proteomes" id="UP000054359"/>
    </source>
</evidence>
<dbReference type="Proteomes" id="UP000054359">
    <property type="component" value="Unassembled WGS sequence"/>
</dbReference>
<name>A0A087T6J0_STEMI</name>
<keyword evidence="2" id="KW-1185">Reference proteome</keyword>
<dbReference type="OrthoDB" id="6413908at2759"/>
<evidence type="ECO:0000313" key="1">
    <source>
        <dbReference type="EMBL" id="KFM60729.1"/>
    </source>
</evidence>
<accession>A0A087T6J0</accession>